<dbReference type="FunFam" id="3.40.1490.10:FF:000001">
    <property type="entry name" value="Peptidyl-tRNA hydrolase 2"/>
    <property type="match status" value="1"/>
</dbReference>
<dbReference type="OrthoDB" id="1733656at2759"/>
<dbReference type="GO" id="GO:0005829">
    <property type="term" value="C:cytosol"/>
    <property type="evidence" value="ECO:0007669"/>
    <property type="project" value="TreeGrafter"/>
</dbReference>
<keyword evidence="2" id="KW-0378">Hydrolase</keyword>
<evidence type="ECO:0000313" key="6">
    <source>
        <dbReference type="RefSeq" id="XP_011299881.1"/>
    </source>
</evidence>
<dbReference type="Gene3D" id="3.40.1490.10">
    <property type="entry name" value="Bit1"/>
    <property type="match status" value="1"/>
</dbReference>
<proteinExistence type="inferred from homology"/>
<dbReference type="GeneID" id="105264596"/>
<evidence type="ECO:0000256" key="3">
    <source>
        <dbReference type="ARBA" id="ARBA00038050"/>
    </source>
</evidence>
<comment type="catalytic activity">
    <reaction evidence="4">
        <text>an N-acyl-L-alpha-aminoacyl-tRNA + H2O = an N-acyl-L-amino acid + a tRNA + H(+)</text>
        <dbReference type="Rhea" id="RHEA:54448"/>
        <dbReference type="Rhea" id="RHEA-COMP:10123"/>
        <dbReference type="Rhea" id="RHEA-COMP:13883"/>
        <dbReference type="ChEBI" id="CHEBI:15377"/>
        <dbReference type="ChEBI" id="CHEBI:15378"/>
        <dbReference type="ChEBI" id="CHEBI:59874"/>
        <dbReference type="ChEBI" id="CHEBI:78442"/>
        <dbReference type="ChEBI" id="CHEBI:138191"/>
        <dbReference type="EC" id="3.1.1.29"/>
    </reaction>
</comment>
<name>A0A9R1TXQ2_9HYME</name>
<dbReference type="CDD" id="cd02430">
    <property type="entry name" value="PTH2"/>
    <property type="match status" value="1"/>
</dbReference>
<sequence>MSYIIRRLKYLITNGFPKEHCKMVLVVRSDIAMGRGKTASQCAHAAVECVQRCSSRKNNKEILDTWFFLGQPKIILKITSEEKLKNLADQVKTRGITAVIIRDAGKTQLEPGTISVLGIGPGPNSIVEDLTAHLKLL</sequence>
<dbReference type="Pfam" id="PF01981">
    <property type="entry name" value="PTH2"/>
    <property type="match status" value="1"/>
</dbReference>
<dbReference type="InterPro" id="IPR023476">
    <property type="entry name" value="Pep_tRNA_hydro_II_dom_sf"/>
</dbReference>
<dbReference type="EC" id="3.1.1.29" evidence="1"/>
<organism evidence="5 6">
    <name type="scientific">Fopius arisanus</name>
    <dbReference type="NCBI Taxonomy" id="64838"/>
    <lineage>
        <taxon>Eukaryota</taxon>
        <taxon>Metazoa</taxon>
        <taxon>Ecdysozoa</taxon>
        <taxon>Arthropoda</taxon>
        <taxon>Hexapoda</taxon>
        <taxon>Insecta</taxon>
        <taxon>Pterygota</taxon>
        <taxon>Neoptera</taxon>
        <taxon>Endopterygota</taxon>
        <taxon>Hymenoptera</taxon>
        <taxon>Apocrita</taxon>
        <taxon>Ichneumonoidea</taxon>
        <taxon>Braconidae</taxon>
        <taxon>Opiinae</taxon>
        <taxon>Fopius</taxon>
    </lineage>
</organism>
<dbReference type="KEGG" id="fas:105264596"/>
<dbReference type="GO" id="GO:0004045">
    <property type="term" value="F:peptidyl-tRNA hydrolase activity"/>
    <property type="evidence" value="ECO:0007669"/>
    <property type="project" value="UniProtKB-EC"/>
</dbReference>
<dbReference type="PANTHER" id="PTHR12649:SF26">
    <property type="entry name" value="AMINOACYL-TRNA HYDROLASE"/>
    <property type="match status" value="1"/>
</dbReference>
<gene>
    <name evidence="6" type="primary">LOC105264596</name>
</gene>
<dbReference type="Proteomes" id="UP000694866">
    <property type="component" value="Unplaced"/>
</dbReference>
<reference evidence="6" key="1">
    <citation type="submission" date="2025-08" db="UniProtKB">
        <authorList>
            <consortium name="RefSeq"/>
        </authorList>
    </citation>
    <scope>IDENTIFICATION</scope>
    <source>
        <strain evidence="6">USDA-PBARC FA_bdor</strain>
        <tissue evidence="6">Whole organism</tissue>
    </source>
</reference>
<evidence type="ECO:0000256" key="1">
    <source>
        <dbReference type="ARBA" id="ARBA00013260"/>
    </source>
</evidence>
<dbReference type="PANTHER" id="PTHR12649">
    <property type="entry name" value="PEPTIDYL-TRNA HYDROLASE 2"/>
    <property type="match status" value="1"/>
</dbReference>
<dbReference type="RefSeq" id="XP_011299881.1">
    <property type="nucleotide sequence ID" value="XM_011301579.1"/>
</dbReference>
<evidence type="ECO:0000256" key="4">
    <source>
        <dbReference type="ARBA" id="ARBA00048707"/>
    </source>
</evidence>
<dbReference type="InterPro" id="IPR002833">
    <property type="entry name" value="PTH2"/>
</dbReference>
<evidence type="ECO:0000256" key="2">
    <source>
        <dbReference type="ARBA" id="ARBA00022801"/>
    </source>
</evidence>
<comment type="similarity">
    <text evidence="3">Belongs to the PTH2 family.</text>
</comment>
<dbReference type="SUPFAM" id="SSF102462">
    <property type="entry name" value="Peptidyl-tRNA hydrolase II"/>
    <property type="match status" value="1"/>
</dbReference>
<dbReference type="NCBIfam" id="NF003314">
    <property type="entry name" value="PRK04322.1"/>
    <property type="match status" value="1"/>
</dbReference>
<dbReference type="NCBIfam" id="TIGR00283">
    <property type="entry name" value="arch_pth2"/>
    <property type="match status" value="1"/>
</dbReference>
<keyword evidence="5" id="KW-1185">Reference proteome</keyword>
<accession>A0A9R1TXQ2</accession>
<dbReference type="AlphaFoldDB" id="A0A9R1TXQ2"/>
<evidence type="ECO:0000313" key="5">
    <source>
        <dbReference type="Proteomes" id="UP000694866"/>
    </source>
</evidence>
<protein>
    <recommendedName>
        <fullName evidence="1">peptidyl-tRNA hydrolase</fullName>
        <ecNumber evidence="1">3.1.1.29</ecNumber>
    </recommendedName>
</protein>